<proteinExistence type="predicted"/>
<name>A0A916LBI4_MYCTX</name>
<gene>
    <name evidence="1" type="ORF">ERS007739_02556</name>
</gene>
<evidence type="ECO:0000313" key="2">
    <source>
        <dbReference type="Proteomes" id="UP000039021"/>
    </source>
</evidence>
<evidence type="ECO:0000313" key="1">
    <source>
        <dbReference type="EMBL" id="COY40449.1"/>
    </source>
</evidence>
<dbReference type="AlphaFoldDB" id="A0A916LBI4"/>
<dbReference type="EMBL" id="CSBK01001187">
    <property type="protein sequence ID" value="COY40449.1"/>
    <property type="molecule type" value="Genomic_DNA"/>
</dbReference>
<organism evidence="1 2">
    <name type="scientific">Mycobacterium tuberculosis</name>
    <dbReference type="NCBI Taxonomy" id="1773"/>
    <lineage>
        <taxon>Bacteria</taxon>
        <taxon>Bacillati</taxon>
        <taxon>Actinomycetota</taxon>
        <taxon>Actinomycetes</taxon>
        <taxon>Mycobacteriales</taxon>
        <taxon>Mycobacteriaceae</taxon>
        <taxon>Mycobacterium</taxon>
        <taxon>Mycobacterium tuberculosis complex</taxon>
    </lineage>
</organism>
<reference evidence="2" key="1">
    <citation type="submission" date="2015-03" db="EMBL/GenBank/DDBJ databases">
        <authorList>
            <consortium name="Pathogen Informatics"/>
        </authorList>
    </citation>
    <scope>NUCLEOTIDE SEQUENCE [LARGE SCALE GENOMIC DNA]</scope>
    <source>
        <strain evidence="2">N09902308</strain>
    </source>
</reference>
<accession>A0A916LBI4</accession>
<sequence>MLDADWYLGITRDQRDASACPRLHERHPDMRPIAMPGCTVAGHRNEAACVRPYFDAVMSAQQHL</sequence>
<dbReference type="Proteomes" id="UP000039021">
    <property type="component" value="Unassembled WGS sequence"/>
</dbReference>
<comment type="caution">
    <text evidence="1">The sequence shown here is derived from an EMBL/GenBank/DDBJ whole genome shotgun (WGS) entry which is preliminary data.</text>
</comment>
<protein>
    <submittedName>
        <fullName evidence="1">Uncharacterized protein</fullName>
    </submittedName>
</protein>